<dbReference type="PANTHER" id="PTHR43705">
    <property type="entry name" value="HYDROXYACYLGLUTATHIONE HYDROLASE"/>
    <property type="match status" value="1"/>
</dbReference>
<dbReference type="GO" id="GO:0008270">
    <property type="term" value="F:zinc ion binding"/>
    <property type="evidence" value="ECO:0007669"/>
    <property type="project" value="InterPro"/>
</dbReference>
<dbReference type="GO" id="GO:0019243">
    <property type="term" value="P:methylglyoxal catabolic process to D-lactate via S-lactoyl-glutathione"/>
    <property type="evidence" value="ECO:0007669"/>
    <property type="project" value="UniProtKB-UniRule"/>
</dbReference>
<protein>
    <recommendedName>
        <fullName evidence="7">Hydroxyacylglutathione hydrolase</fullName>
        <ecNumber evidence="7">3.1.2.6</ecNumber>
    </recommendedName>
    <alternativeName>
        <fullName evidence="7">Glyoxalase II</fullName>
        <shortName evidence="7">Glx II</shortName>
    </alternativeName>
</protein>
<dbReference type="InterPro" id="IPR001018">
    <property type="entry name" value="Beta-lactamase_class-B_CS"/>
</dbReference>
<dbReference type="Pfam" id="PF00753">
    <property type="entry name" value="Lactamase_B"/>
    <property type="match status" value="1"/>
</dbReference>
<evidence type="ECO:0000256" key="4">
    <source>
        <dbReference type="ARBA" id="ARBA00022723"/>
    </source>
</evidence>
<dbReference type="GO" id="GO:0004416">
    <property type="term" value="F:hydroxyacylglutathione hydrolase activity"/>
    <property type="evidence" value="ECO:0007669"/>
    <property type="project" value="UniProtKB-UniRule"/>
</dbReference>
<feature type="binding site" evidence="7">
    <location>
        <position position="111"/>
    </location>
    <ligand>
        <name>Zn(2+)</name>
        <dbReference type="ChEBI" id="CHEBI:29105"/>
        <label>1</label>
    </ligand>
</feature>
<dbReference type="CDD" id="cd07723">
    <property type="entry name" value="hydroxyacylglutathione_hydrolase_MBL-fold"/>
    <property type="match status" value="1"/>
</dbReference>
<evidence type="ECO:0000313" key="10">
    <source>
        <dbReference type="Proteomes" id="UP000264036"/>
    </source>
</evidence>
<dbReference type="EC" id="3.1.2.6" evidence="7"/>
<keyword evidence="5 7" id="KW-0378">Hydrolase</keyword>
<comment type="caution">
    <text evidence="9">The sequence shown here is derived from an EMBL/GenBank/DDBJ whole genome shotgun (WGS) entry which is preliminary data.</text>
</comment>
<dbReference type="InterPro" id="IPR017782">
    <property type="entry name" value="Hydroxyacylglutathione_Hdrlase"/>
</dbReference>
<comment type="pathway">
    <text evidence="2 7">Secondary metabolite metabolism; methylglyoxal degradation; (R)-lactate from methylglyoxal: step 2/2.</text>
</comment>
<dbReference type="PROSITE" id="PS00743">
    <property type="entry name" value="BETA_LACTAMASE_B_1"/>
    <property type="match status" value="1"/>
</dbReference>
<sequence length="258" mass="28968">MTIKIWPISAFSDNYIWAIVQADQAVVVDPGDAAPVVAYLRDQGLTLTNILLTHHHADHVGGVAELVQHSGATVYGPPGPTIPCRNVELRQGDHVNLGIFGQFTVLEVPGHTLDHIAYFGQVDERNVLFCGDTLFATGCGRLFEGNSRQMQQSLDKFRKLPHNTSVYCAHEYTLGNIRWARTVDPHNPDLEQWQREAETLRNNNQATVPTSLEHELKTNPFMRTDEPVVITAAEQHVGHSLDHPEDVLEVLREWKNQF</sequence>
<feature type="domain" description="Metallo-beta-lactamase" evidence="8">
    <location>
        <begin position="13"/>
        <end position="170"/>
    </location>
</feature>
<feature type="binding site" evidence="7">
    <location>
        <position position="56"/>
    </location>
    <ligand>
        <name>Zn(2+)</name>
        <dbReference type="ChEBI" id="CHEBI:29105"/>
        <label>1</label>
    </ligand>
</feature>
<evidence type="ECO:0000256" key="7">
    <source>
        <dbReference type="HAMAP-Rule" id="MF_01374"/>
    </source>
</evidence>
<feature type="binding site" evidence="7">
    <location>
        <position position="54"/>
    </location>
    <ligand>
        <name>Zn(2+)</name>
        <dbReference type="ChEBI" id="CHEBI:29105"/>
        <label>1</label>
    </ligand>
</feature>
<dbReference type="GO" id="GO:0017001">
    <property type="term" value="P:antibiotic catabolic process"/>
    <property type="evidence" value="ECO:0007669"/>
    <property type="project" value="InterPro"/>
</dbReference>
<dbReference type="AlphaFoldDB" id="A0A356LFH7"/>
<dbReference type="InterPro" id="IPR036866">
    <property type="entry name" value="RibonucZ/Hydroxyglut_hydro"/>
</dbReference>
<dbReference type="Gene3D" id="3.60.15.10">
    <property type="entry name" value="Ribonuclease Z/Hydroxyacylglutathione hydrolase-like"/>
    <property type="match status" value="1"/>
</dbReference>
<dbReference type="Proteomes" id="UP000264036">
    <property type="component" value="Unassembled WGS sequence"/>
</dbReference>
<comment type="catalytic activity">
    <reaction evidence="1 7">
        <text>an S-(2-hydroxyacyl)glutathione + H2O = a 2-hydroxy carboxylate + glutathione + H(+)</text>
        <dbReference type="Rhea" id="RHEA:21864"/>
        <dbReference type="ChEBI" id="CHEBI:15377"/>
        <dbReference type="ChEBI" id="CHEBI:15378"/>
        <dbReference type="ChEBI" id="CHEBI:57925"/>
        <dbReference type="ChEBI" id="CHEBI:58896"/>
        <dbReference type="ChEBI" id="CHEBI:71261"/>
        <dbReference type="EC" id="3.1.2.6"/>
    </reaction>
</comment>
<feature type="binding site" evidence="7">
    <location>
        <position position="59"/>
    </location>
    <ligand>
        <name>Zn(2+)</name>
        <dbReference type="ChEBI" id="CHEBI:29105"/>
        <label>2</label>
    </ligand>
</feature>
<feature type="binding site" evidence="7">
    <location>
        <position position="58"/>
    </location>
    <ligand>
        <name>Zn(2+)</name>
        <dbReference type="ChEBI" id="CHEBI:29105"/>
        <label>2</label>
    </ligand>
</feature>
<accession>A0A356LFH7</accession>
<name>A0A356LFH7_9BURK</name>
<dbReference type="Pfam" id="PF16123">
    <property type="entry name" value="HAGH_C"/>
    <property type="match status" value="1"/>
</dbReference>
<dbReference type="PANTHER" id="PTHR43705:SF1">
    <property type="entry name" value="HYDROXYACYLGLUTATHIONE HYDROLASE GLOB"/>
    <property type="match status" value="1"/>
</dbReference>
<evidence type="ECO:0000256" key="1">
    <source>
        <dbReference type="ARBA" id="ARBA00001623"/>
    </source>
</evidence>
<feature type="binding site" evidence="7">
    <location>
        <position position="170"/>
    </location>
    <ligand>
        <name>Zn(2+)</name>
        <dbReference type="ChEBI" id="CHEBI:29105"/>
        <label>2</label>
    </ligand>
</feature>
<proteinExistence type="inferred from homology"/>
<feature type="binding site" evidence="7">
    <location>
        <position position="132"/>
    </location>
    <ligand>
        <name>Zn(2+)</name>
        <dbReference type="ChEBI" id="CHEBI:29105"/>
        <label>2</label>
    </ligand>
</feature>
<dbReference type="PIRSF" id="PIRSF005457">
    <property type="entry name" value="Glx"/>
    <property type="match status" value="1"/>
</dbReference>
<dbReference type="EMBL" id="DOEK01000025">
    <property type="protein sequence ID" value="HBP29579.1"/>
    <property type="molecule type" value="Genomic_DNA"/>
</dbReference>
<keyword evidence="6 7" id="KW-0862">Zinc</keyword>
<dbReference type="UniPathway" id="UPA00619">
    <property type="reaction ID" value="UER00676"/>
</dbReference>
<comment type="function">
    <text evidence="7">Thiolesterase that catalyzes the hydrolysis of S-D-lactoyl-glutathione to form glutathione and D-lactic acid.</text>
</comment>
<dbReference type="InterPro" id="IPR001279">
    <property type="entry name" value="Metallo-B-lactamas"/>
</dbReference>
<evidence type="ECO:0000256" key="3">
    <source>
        <dbReference type="ARBA" id="ARBA00006759"/>
    </source>
</evidence>
<dbReference type="HAMAP" id="MF_01374">
    <property type="entry name" value="Glyoxalase_2"/>
    <property type="match status" value="1"/>
</dbReference>
<evidence type="ECO:0000313" key="9">
    <source>
        <dbReference type="EMBL" id="HBP29579.1"/>
    </source>
</evidence>
<organism evidence="9 10">
    <name type="scientific">Advenella kashmirensis</name>
    <dbReference type="NCBI Taxonomy" id="310575"/>
    <lineage>
        <taxon>Bacteria</taxon>
        <taxon>Pseudomonadati</taxon>
        <taxon>Pseudomonadota</taxon>
        <taxon>Betaproteobacteria</taxon>
        <taxon>Burkholderiales</taxon>
        <taxon>Alcaligenaceae</taxon>
    </lineage>
</organism>
<reference evidence="9 10" key="1">
    <citation type="journal article" date="2018" name="Nat. Biotechnol.">
        <title>A standardized bacterial taxonomy based on genome phylogeny substantially revises the tree of life.</title>
        <authorList>
            <person name="Parks D.H."/>
            <person name="Chuvochina M."/>
            <person name="Waite D.W."/>
            <person name="Rinke C."/>
            <person name="Skarshewski A."/>
            <person name="Chaumeil P.A."/>
            <person name="Hugenholtz P."/>
        </authorList>
    </citation>
    <scope>NUCLEOTIDE SEQUENCE [LARGE SCALE GENOMIC DNA]</scope>
    <source>
        <strain evidence="9">UBA10707</strain>
    </source>
</reference>
<dbReference type="SMART" id="SM00849">
    <property type="entry name" value="Lactamase_B"/>
    <property type="match status" value="1"/>
</dbReference>
<feature type="binding site" evidence="7">
    <location>
        <position position="132"/>
    </location>
    <ligand>
        <name>Zn(2+)</name>
        <dbReference type="ChEBI" id="CHEBI:29105"/>
        <label>1</label>
    </ligand>
</feature>
<dbReference type="InterPro" id="IPR032282">
    <property type="entry name" value="HAGH_C"/>
</dbReference>
<comment type="subunit">
    <text evidence="7">Monomer.</text>
</comment>
<comment type="similarity">
    <text evidence="3 7">Belongs to the metallo-beta-lactamase superfamily. Glyoxalase II family.</text>
</comment>
<evidence type="ECO:0000259" key="8">
    <source>
        <dbReference type="SMART" id="SM00849"/>
    </source>
</evidence>
<dbReference type="NCBIfam" id="TIGR03413">
    <property type="entry name" value="GSH_gloB"/>
    <property type="match status" value="1"/>
</dbReference>
<dbReference type="SUPFAM" id="SSF56281">
    <property type="entry name" value="Metallo-hydrolase/oxidoreductase"/>
    <property type="match status" value="1"/>
</dbReference>
<keyword evidence="4 7" id="KW-0479">Metal-binding</keyword>
<dbReference type="GO" id="GO:0008800">
    <property type="term" value="F:beta-lactamase activity"/>
    <property type="evidence" value="ECO:0007669"/>
    <property type="project" value="InterPro"/>
</dbReference>
<evidence type="ECO:0000256" key="2">
    <source>
        <dbReference type="ARBA" id="ARBA00004963"/>
    </source>
</evidence>
<dbReference type="InterPro" id="IPR050110">
    <property type="entry name" value="Glyoxalase_II_hydrolase"/>
</dbReference>
<dbReference type="InterPro" id="IPR035680">
    <property type="entry name" value="Clx_II_MBL"/>
</dbReference>
<evidence type="ECO:0000256" key="5">
    <source>
        <dbReference type="ARBA" id="ARBA00022801"/>
    </source>
</evidence>
<comment type="cofactor">
    <cofactor evidence="7">
        <name>Zn(2+)</name>
        <dbReference type="ChEBI" id="CHEBI:29105"/>
    </cofactor>
    <text evidence="7">Binds 2 Zn(2+) ions per subunit.</text>
</comment>
<gene>
    <name evidence="7 9" type="primary">gloB</name>
    <name evidence="9" type="ORF">DD666_09215</name>
</gene>
<evidence type="ECO:0000256" key="6">
    <source>
        <dbReference type="ARBA" id="ARBA00022833"/>
    </source>
</evidence>